<reference evidence="7" key="1">
    <citation type="journal article" date="2013" name="Genome Announc.">
        <title>Draft genome sequence of the basidiomycetous yeast-like fungus Pseudozyma hubeiensis SY62, which produces an abundant amount of the biosurfactant mannosylerythritol lipids.</title>
        <authorList>
            <person name="Konishi M."/>
            <person name="Hatada Y."/>
            <person name="Horiuchi J."/>
        </authorList>
    </citation>
    <scope>NUCLEOTIDE SEQUENCE [LARGE SCALE GENOMIC DNA]</scope>
    <source>
        <strain evidence="7">SY62</strain>
    </source>
</reference>
<keyword evidence="7" id="KW-1185">Reference proteome</keyword>
<dbReference type="RefSeq" id="XP_012192728.1">
    <property type="nucleotide sequence ID" value="XM_012337338.1"/>
</dbReference>
<feature type="transmembrane region" description="Helical" evidence="3">
    <location>
        <begin position="942"/>
        <end position="961"/>
    </location>
</feature>
<dbReference type="PANTHER" id="PTHR35408">
    <property type="entry name" value="CHROMOSOME 15, WHOLE GENOME SHOTGUN SEQUENCE"/>
    <property type="match status" value="1"/>
</dbReference>
<gene>
    <name evidence="6" type="ORF">PHSY_006740</name>
</gene>
<feature type="compositionally biased region" description="Basic and acidic residues" evidence="2">
    <location>
        <begin position="292"/>
        <end position="303"/>
    </location>
</feature>
<keyword evidence="3" id="KW-0472">Membrane</keyword>
<feature type="transmembrane region" description="Helical" evidence="3">
    <location>
        <begin position="910"/>
        <end position="930"/>
    </location>
</feature>
<dbReference type="InterPro" id="IPR001173">
    <property type="entry name" value="Glyco_trans_2-like"/>
</dbReference>
<feature type="transmembrane region" description="Helical" evidence="3">
    <location>
        <begin position="347"/>
        <end position="366"/>
    </location>
</feature>
<feature type="transmembrane region" description="Helical" evidence="3">
    <location>
        <begin position="783"/>
        <end position="805"/>
    </location>
</feature>
<name>R9PCP3_PSEHS</name>
<dbReference type="STRING" id="1305764.R9PCP3"/>
<feature type="transmembrane region" description="Helical" evidence="3">
    <location>
        <begin position="857"/>
        <end position="877"/>
    </location>
</feature>
<feature type="transmembrane region" description="Helical" evidence="3">
    <location>
        <begin position="378"/>
        <end position="407"/>
    </location>
</feature>
<evidence type="ECO:0000256" key="3">
    <source>
        <dbReference type="SAM" id="Phobius"/>
    </source>
</evidence>
<sequence length="971" mass="108937">MGPIAVEEKWFGGRANWCRYLLSVLKMLSFLRNNKKEHLPARQTADSFDSPHPMSEQRGAPLTEYAQSLNSEMFEKSSDDDLWIDARDGYQVMAAHLWKSCNRRSFFSEDPEIPSGVTIRFAKGRYVVCPAEDDRLSKFCHAVAILNCEAAMTITSPVVSAICTRLAPGTEQIPITPSQHIQVVETMEQLAGARKAQHACFIRRENAVVVWCDQVEKLEERAQDLEGKMIEFIWKSSVKGNSAGMPPAQGTARVAEDSVGRFNQSQARIRSASSHGHGISLHGHGALTPSSDRSDPFGDRRIAQDSPASSASSDSPRWIAPNPSDPEKQLQPETEVRQSNCQAALQHGLAVGLDIVLCFLFISRLFQYSLIDGQWKRMGLAAVTLLIFPVILFFCDNVVGVIFQILAPIRQLHQNSRYFSGKPPTRISGQLPHITIQMPVYKESMEGVLIPTIESIKKAISTYELQGGTASIIVSEDGIQLISEEQRAVREDFYEMNNIGWVARPGHGTDGFVRKGRFKKASNLNFTCHLSLAVETMMSETRPQTPGELALWTEADENNLYERCLEQCLPELHPLAQARGNVRIGDLILLIDSDTRVPEDCLLDAASEMVQCPEVGVLQHCSGVMIVSDSYFERGISFFTRLVNFSISYAVAAGDVAPFMGHNAFLRWSAMQEASFVDEEDGVRKIWSESHVSEDFDMALRLLMSGYITRWATYSDNGFQEGVSLTCDDEINRWQKYAFGCSELVFHRIWQWPFRSPLTKLFRTFLGCSAPIHYKFSASSYIFSYYAIACAFPMALALYFVQGWLDPVLVPAFLPPFQIWVAVVVVFTAGGNVAQVVARYRSKAGGLFRLIKEHVIWMPYMFIFFGGISYHVLTALLSHPVGINMTWGATIKDLDDSNFFIEVPLIFKKFWKVLVLAGATIATVIVMQLPDVVPLQWQIQGFFIYWPVLLLAILHILYPIVLNPALLRFSF</sequence>
<dbReference type="OrthoDB" id="38531at2759"/>
<dbReference type="EMBL" id="DF238824">
    <property type="protein sequence ID" value="GAC99141.1"/>
    <property type="molecule type" value="Genomic_DNA"/>
</dbReference>
<evidence type="ECO:0000313" key="6">
    <source>
        <dbReference type="EMBL" id="GAC99141.1"/>
    </source>
</evidence>
<feature type="compositionally biased region" description="Low complexity" evidence="2">
    <location>
        <begin position="271"/>
        <end position="287"/>
    </location>
</feature>
<organism evidence="6 7">
    <name type="scientific">Pseudozyma hubeiensis (strain SY62)</name>
    <name type="common">Yeast</name>
    <dbReference type="NCBI Taxonomy" id="1305764"/>
    <lineage>
        <taxon>Eukaryota</taxon>
        <taxon>Fungi</taxon>
        <taxon>Dikarya</taxon>
        <taxon>Basidiomycota</taxon>
        <taxon>Ustilaginomycotina</taxon>
        <taxon>Ustilaginomycetes</taxon>
        <taxon>Ustilaginales</taxon>
        <taxon>Ustilaginaceae</taxon>
        <taxon>Pseudozyma</taxon>
    </lineage>
</organism>
<feature type="transmembrane region" description="Helical" evidence="3">
    <location>
        <begin position="817"/>
        <end position="837"/>
    </location>
</feature>
<evidence type="ECO:0000259" key="5">
    <source>
        <dbReference type="Pfam" id="PF25550"/>
    </source>
</evidence>
<accession>R9PCP3</accession>
<dbReference type="Proteomes" id="UP000014071">
    <property type="component" value="Unassembled WGS sequence"/>
</dbReference>
<dbReference type="Gene3D" id="3.90.550.10">
    <property type="entry name" value="Spore Coat Polysaccharide Biosynthesis Protein SpsA, Chain A"/>
    <property type="match status" value="1"/>
</dbReference>
<dbReference type="HOGENOM" id="CLU_008220_0_0_1"/>
<evidence type="ECO:0000313" key="7">
    <source>
        <dbReference type="Proteomes" id="UP000014071"/>
    </source>
</evidence>
<keyword evidence="3" id="KW-0812">Transmembrane</keyword>
<feature type="domain" description="Glycosyltransferase 2-like" evidence="4">
    <location>
        <begin position="587"/>
        <end position="800"/>
    </location>
</feature>
<dbReference type="PANTHER" id="PTHR35408:SF3">
    <property type="entry name" value="GLYCOSYLTRANSFERASE 2-LIKE DOMAIN-CONTAINING PROTEIN"/>
    <property type="match status" value="1"/>
</dbReference>
<dbReference type="SUPFAM" id="SSF53448">
    <property type="entry name" value="Nucleotide-diphospho-sugar transferases"/>
    <property type="match status" value="1"/>
</dbReference>
<feature type="domain" description="DUF7928" evidence="5">
    <location>
        <begin position="89"/>
        <end position="239"/>
    </location>
</feature>
<dbReference type="InterPro" id="IPR057688">
    <property type="entry name" value="DUF7928"/>
</dbReference>
<evidence type="ECO:0000259" key="4">
    <source>
        <dbReference type="Pfam" id="PF13632"/>
    </source>
</evidence>
<keyword evidence="1" id="KW-0175">Coiled coil</keyword>
<feature type="compositionally biased region" description="Basic and acidic residues" evidence="2">
    <location>
        <begin position="325"/>
        <end position="335"/>
    </location>
</feature>
<dbReference type="InterPro" id="IPR029044">
    <property type="entry name" value="Nucleotide-diphossugar_trans"/>
</dbReference>
<feature type="coiled-coil region" evidence="1">
    <location>
        <begin position="208"/>
        <end position="235"/>
    </location>
</feature>
<feature type="region of interest" description="Disordered" evidence="2">
    <location>
        <begin position="240"/>
        <end position="335"/>
    </location>
</feature>
<dbReference type="AlphaFoldDB" id="R9PCP3"/>
<evidence type="ECO:0000256" key="2">
    <source>
        <dbReference type="SAM" id="MobiDB-lite"/>
    </source>
</evidence>
<dbReference type="Pfam" id="PF13632">
    <property type="entry name" value="Glyco_trans_2_3"/>
    <property type="match status" value="1"/>
</dbReference>
<evidence type="ECO:0000256" key="1">
    <source>
        <dbReference type="SAM" id="Coils"/>
    </source>
</evidence>
<keyword evidence="3" id="KW-1133">Transmembrane helix</keyword>
<protein>
    <submittedName>
        <fullName evidence="6">Uncharacterized protein</fullName>
    </submittedName>
</protein>
<feature type="compositionally biased region" description="Low complexity" evidence="2">
    <location>
        <begin position="305"/>
        <end position="316"/>
    </location>
</feature>
<dbReference type="Pfam" id="PF25550">
    <property type="entry name" value="DUF7928"/>
    <property type="match status" value="1"/>
</dbReference>
<dbReference type="eggNOG" id="ENOG502QTAT">
    <property type="taxonomic scope" value="Eukaryota"/>
</dbReference>
<proteinExistence type="predicted"/>
<dbReference type="GeneID" id="24112007"/>